<comment type="caution">
    <text evidence="2">The sequence shown here is derived from an EMBL/GenBank/DDBJ whole genome shotgun (WGS) entry which is preliminary data.</text>
</comment>
<protein>
    <submittedName>
        <fullName evidence="2">Acyl-protein synthetase</fullName>
    </submittedName>
</protein>
<proteinExistence type="predicted"/>
<dbReference type="Proteomes" id="UP001501510">
    <property type="component" value="Unassembled WGS sequence"/>
</dbReference>
<evidence type="ECO:0000313" key="3">
    <source>
        <dbReference type="Proteomes" id="UP001501510"/>
    </source>
</evidence>
<dbReference type="EMBL" id="BAAACG010000008">
    <property type="protein sequence ID" value="GAA0737536.1"/>
    <property type="molecule type" value="Genomic_DNA"/>
</dbReference>
<accession>A0ABP3UL15</accession>
<reference evidence="3" key="1">
    <citation type="journal article" date="2019" name="Int. J. Syst. Evol. Microbiol.">
        <title>The Global Catalogue of Microorganisms (GCM) 10K type strain sequencing project: providing services to taxonomists for standard genome sequencing and annotation.</title>
        <authorList>
            <consortium name="The Broad Institute Genomics Platform"/>
            <consortium name="The Broad Institute Genome Sequencing Center for Infectious Disease"/>
            <person name="Wu L."/>
            <person name="Ma J."/>
        </authorList>
    </citation>
    <scope>NUCLEOTIDE SEQUENCE [LARGE SCALE GENOMIC DNA]</scope>
    <source>
        <strain evidence="3">JCM 1407</strain>
    </source>
</reference>
<evidence type="ECO:0000313" key="2">
    <source>
        <dbReference type="EMBL" id="GAA0737536.1"/>
    </source>
</evidence>
<feature type="domain" description="Acyl-protein synthetase LuxE" evidence="1">
    <location>
        <begin position="5"/>
        <end position="368"/>
    </location>
</feature>
<keyword evidence="3" id="KW-1185">Reference proteome</keyword>
<dbReference type="Pfam" id="PF04443">
    <property type="entry name" value="LuxE"/>
    <property type="match status" value="1"/>
</dbReference>
<dbReference type="RefSeq" id="WP_343760221.1">
    <property type="nucleotide sequence ID" value="NZ_BAAACG010000008.1"/>
</dbReference>
<evidence type="ECO:0000259" key="1">
    <source>
        <dbReference type="Pfam" id="PF04443"/>
    </source>
</evidence>
<name>A0ABP3UL15_9CLOT</name>
<dbReference type="InterPro" id="IPR007534">
    <property type="entry name" value="LuxE"/>
</dbReference>
<dbReference type="Gene3D" id="3.40.50.12780">
    <property type="entry name" value="N-terminal domain of ligase-like"/>
    <property type="match status" value="1"/>
</dbReference>
<sequence length="373" mass="43219">MEISYINELCARKDAFNFCKETNELFVNSMIENYKIQIQKQPYIKYLSNKKQFDIKNVRNIDDLYRMPYLFVGTMKINSFSNFKEKDLDMILTSSGTNGQKTQAFFDKGSINRLEQLSFNAFQSIGFKSKIPAHYFLFSYDIKNASDIGTSWSDNQILKLAPQLSVNWMIEWDEEKKEFYFDSKKWAKKFVELSREAPVRLLGFPAFMYKMVEDIRKIYGHIKVKEESFVIAGGGWKNHLGKSMDLKNFVKYMNENIGLNPCNIRDTYGMAEHGVPYCSCSEGHLHVPIYSRILARDPITMEKKDYKEEGLLQLMTPYNIAESNLSILSTDLVTIDKDCKCGIKGDYIKTIRRGGVKKHKGCAIMAQEILNEN</sequence>
<dbReference type="InterPro" id="IPR042099">
    <property type="entry name" value="ANL_N_sf"/>
</dbReference>
<gene>
    <name evidence="2" type="ORF">GCM10008906_13790</name>
</gene>
<organism evidence="2 3">
    <name type="scientific">Clostridium oceanicum</name>
    <dbReference type="NCBI Taxonomy" id="1543"/>
    <lineage>
        <taxon>Bacteria</taxon>
        <taxon>Bacillati</taxon>
        <taxon>Bacillota</taxon>
        <taxon>Clostridia</taxon>
        <taxon>Eubacteriales</taxon>
        <taxon>Clostridiaceae</taxon>
        <taxon>Clostridium</taxon>
    </lineage>
</organism>